<accession>A0A699Z2C0</accession>
<evidence type="ECO:0000313" key="1">
    <source>
        <dbReference type="EMBL" id="GFH13618.1"/>
    </source>
</evidence>
<evidence type="ECO:0000313" key="2">
    <source>
        <dbReference type="Proteomes" id="UP000485058"/>
    </source>
</evidence>
<name>A0A699Z2C0_HAELA</name>
<protein>
    <submittedName>
        <fullName evidence="1">Uncharacterized protein</fullName>
    </submittedName>
</protein>
<proteinExistence type="predicted"/>
<dbReference type="Proteomes" id="UP000485058">
    <property type="component" value="Unassembled WGS sequence"/>
</dbReference>
<reference evidence="1 2" key="1">
    <citation type="submission" date="2020-02" db="EMBL/GenBank/DDBJ databases">
        <title>Draft genome sequence of Haematococcus lacustris strain NIES-144.</title>
        <authorList>
            <person name="Morimoto D."/>
            <person name="Nakagawa S."/>
            <person name="Yoshida T."/>
            <person name="Sawayama S."/>
        </authorList>
    </citation>
    <scope>NUCLEOTIDE SEQUENCE [LARGE SCALE GENOMIC DNA]</scope>
    <source>
        <strain evidence="1 2">NIES-144</strain>
    </source>
</reference>
<dbReference type="EMBL" id="BLLF01000633">
    <property type="protein sequence ID" value="GFH13618.1"/>
    <property type="molecule type" value="Genomic_DNA"/>
</dbReference>
<dbReference type="AlphaFoldDB" id="A0A699Z2C0"/>
<comment type="caution">
    <text evidence="1">The sequence shown here is derived from an EMBL/GenBank/DDBJ whole genome shotgun (WGS) entry which is preliminary data.</text>
</comment>
<keyword evidence="2" id="KW-1185">Reference proteome</keyword>
<sequence length="184" mass="19632">MEPGPNAAALSNLFQHAKLTQLSSDDRQHGLLLDLQPLAQHLTQLRVGHNYDNLPAFISAVGALPQLQLPRTAVRGQGQLVELLAATQLTSPLVLGNLLVGHPFVSIPKVSAAVLNLTLACNVPVKIRVLQLNMIDSPGEPADPGPPPTAPAIGQQRAKLQQLVTVLQELQSIDQLAISNMKEL</sequence>
<gene>
    <name evidence="1" type="ORF">HaLaN_09543</name>
</gene>
<organism evidence="1 2">
    <name type="scientific">Haematococcus lacustris</name>
    <name type="common">Green alga</name>
    <name type="synonym">Haematococcus pluvialis</name>
    <dbReference type="NCBI Taxonomy" id="44745"/>
    <lineage>
        <taxon>Eukaryota</taxon>
        <taxon>Viridiplantae</taxon>
        <taxon>Chlorophyta</taxon>
        <taxon>core chlorophytes</taxon>
        <taxon>Chlorophyceae</taxon>
        <taxon>CS clade</taxon>
        <taxon>Chlamydomonadales</taxon>
        <taxon>Haematococcaceae</taxon>
        <taxon>Haematococcus</taxon>
    </lineage>
</organism>